<dbReference type="PANTHER" id="PTHR43639:SF1">
    <property type="entry name" value="SHORT-CHAIN DEHYDROGENASE_REDUCTASE FAMILY PROTEIN"/>
    <property type="match status" value="1"/>
</dbReference>
<evidence type="ECO:0000313" key="5">
    <source>
        <dbReference type="Proteomes" id="UP000177515"/>
    </source>
</evidence>
<dbReference type="InterPro" id="IPR057326">
    <property type="entry name" value="KR_dom"/>
</dbReference>
<evidence type="ECO:0000259" key="3">
    <source>
        <dbReference type="SMART" id="SM00822"/>
    </source>
</evidence>
<dbReference type="EMBL" id="CP017755">
    <property type="protein sequence ID" value="AOZ11067.1"/>
    <property type="molecule type" value="Genomic_DNA"/>
</dbReference>
<proteinExistence type="inferred from homology"/>
<dbReference type="InterPro" id="IPR020904">
    <property type="entry name" value="Sc_DH/Rdtase_CS"/>
</dbReference>
<dbReference type="SUPFAM" id="SSF51735">
    <property type="entry name" value="NAD(P)-binding Rossmann-fold domains"/>
    <property type="match status" value="1"/>
</dbReference>
<name>A0ABN4TUY8_9BURK</name>
<dbReference type="Gene3D" id="3.40.50.720">
    <property type="entry name" value="NAD(P)-binding Rossmann-like Domain"/>
    <property type="match status" value="1"/>
</dbReference>
<evidence type="ECO:0000256" key="1">
    <source>
        <dbReference type="ARBA" id="ARBA00006484"/>
    </source>
</evidence>
<dbReference type="PANTHER" id="PTHR43639">
    <property type="entry name" value="OXIDOREDUCTASE, SHORT-CHAIN DEHYDROGENASE/REDUCTASE FAMILY (AFU_ORTHOLOGUE AFUA_5G02870)"/>
    <property type="match status" value="1"/>
</dbReference>
<dbReference type="Pfam" id="PF13561">
    <property type="entry name" value="adh_short_C2"/>
    <property type="match status" value="1"/>
</dbReference>
<reference evidence="4 5" key="1">
    <citation type="submission" date="2016-10" db="EMBL/GenBank/DDBJ databases">
        <title>Complete genome sequences of three Cupriavidus strains isolated from various Malaysian environments.</title>
        <authorList>
            <person name="Abdullah A.A.-A."/>
            <person name="Shafie N.A.H."/>
            <person name="Lau N.S."/>
        </authorList>
    </citation>
    <scope>NUCLEOTIDE SEQUENCE [LARGE SCALE GENOMIC DNA]</scope>
    <source>
        <strain evidence="4 5">USMAA1020</strain>
    </source>
</reference>
<dbReference type="InterPro" id="IPR002347">
    <property type="entry name" value="SDR_fam"/>
</dbReference>
<dbReference type="RefSeq" id="WP_071073569.1">
    <property type="nucleotide sequence ID" value="NZ_CP017755.1"/>
</dbReference>
<dbReference type="SMART" id="SM00822">
    <property type="entry name" value="PKS_KR"/>
    <property type="match status" value="1"/>
</dbReference>
<dbReference type="InterPro" id="IPR036291">
    <property type="entry name" value="NAD(P)-bd_dom_sf"/>
</dbReference>
<protein>
    <submittedName>
        <fullName evidence="4">Sugar dehydrogenase</fullName>
    </submittedName>
</protein>
<feature type="domain" description="Ketoreductase" evidence="3">
    <location>
        <begin position="6"/>
        <end position="187"/>
    </location>
</feature>
<keyword evidence="5" id="KW-1185">Reference proteome</keyword>
<dbReference type="PRINTS" id="PR00081">
    <property type="entry name" value="GDHRDH"/>
</dbReference>
<gene>
    <name evidence="4" type="ORF">BKK80_34300</name>
</gene>
<evidence type="ECO:0000256" key="2">
    <source>
        <dbReference type="ARBA" id="ARBA00023002"/>
    </source>
</evidence>
<keyword evidence="2" id="KW-0560">Oxidoreductase</keyword>
<evidence type="ECO:0000313" key="4">
    <source>
        <dbReference type="EMBL" id="AOZ11067.1"/>
    </source>
</evidence>
<organism evidence="4 5">
    <name type="scientific">Cupriavidus malaysiensis</name>
    <dbReference type="NCBI Taxonomy" id="367825"/>
    <lineage>
        <taxon>Bacteria</taxon>
        <taxon>Pseudomonadati</taxon>
        <taxon>Pseudomonadota</taxon>
        <taxon>Betaproteobacteria</taxon>
        <taxon>Burkholderiales</taxon>
        <taxon>Burkholderiaceae</taxon>
        <taxon>Cupriavidus</taxon>
    </lineage>
</organism>
<sequence length="255" mass="26685">MRLAGRTALVTGGGSGIGRAIAIRFAQEGADVVVAAHHCNAAAEQTAQAVRAAGRRAFIVAADVRDVAQLTRLMDEGIAAAGAIDLLVNDAGVEVRAPFLDATEADYDLVLETNLKGPYFLAQAFARHRRAVGAGGRIINISSVHEDLCFPHFTSYCVSKGGLRMLTRNLAIELAPLGITVNNIAPGAIGTAINRSLQANPREMADLLDNIPLRRLGTPEDVAGLAAFLASADGDYITGASLLIDGGLLWAYAEQ</sequence>
<dbReference type="PROSITE" id="PS00061">
    <property type="entry name" value="ADH_SHORT"/>
    <property type="match status" value="1"/>
</dbReference>
<comment type="similarity">
    <text evidence="1">Belongs to the short-chain dehydrogenases/reductases (SDR) family.</text>
</comment>
<dbReference type="PRINTS" id="PR00080">
    <property type="entry name" value="SDRFAMILY"/>
</dbReference>
<dbReference type="Proteomes" id="UP000177515">
    <property type="component" value="Chromosome 2"/>
</dbReference>
<accession>A0ABN4TUY8</accession>
<dbReference type="NCBIfam" id="NF005559">
    <property type="entry name" value="PRK07231.1"/>
    <property type="match status" value="1"/>
</dbReference>